<reference evidence="1 2" key="1">
    <citation type="journal article" date="2015" name="Genome Announc.">
        <title>Expanding the biotechnology potential of lactobacilli through comparative genomics of 213 strains and associated genera.</title>
        <authorList>
            <person name="Sun Z."/>
            <person name="Harris H.M."/>
            <person name="McCann A."/>
            <person name="Guo C."/>
            <person name="Argimon S."/>
            <person name="Zhang W."/>
            <person name="Yang X."/>
            <person name="Jeffery I.B."/>
            <person name="Cooney J.C."/>
            <person name="Kagawa T.F."/>
            <person name="Liu W."/>
            <person name="Song Y."/>
            <person name="Salvetti E."/>
            <person name="Wrobel A."/>
            <person name="Rasinkangas P."/>
            <person name="Parkhill J."/>
            <person name="Rea M.C."/>
            <person name="O'Sullivan O."/>
            <person name="Ritari J."/>
            <person name="Douillard F.P."/>
            <person name="Paul Ross R."/>
            <person name="Yang R."/>
            <person name="Briner A.E."/>
            <person name="Felis G.E."/>
            <person name="de Vos W.M."/>
            <person name="Barrangou R."/>
            <person name="Klaenhammer T.R."/>
            <person name="Caufield P.W."/>
            <person name="Cui Y."/>
            <person name="Zhang H."/>
            <person name="O'Toole P.W."/>
        </authorList>
    </citation>
    <scope>NUCLEOTIDE SEQUENCE [LARGE SCALE GENOMIC DNA]</scope>
    <source>
        <strain evidence="1 2">DSM 19906</strain>
    </source>
</reference>
<gene>
    <name evidence="1" type="ORF">FC98_GL000120</name>
</gene>
<proteinExistence type="predicted"/>
<dbReference type="PATRIC" id="fig|1423766.4.peg.118"/>
<dbReference type="NCBIfam" id="TIGR01484">
    <property type="entry name" value="HAD-SF-IIB"/>
    <property type="match status" value="1"/>
</dbReference>
<dbReference type="Gene3D" id="3.30.1240.10">
    <property type="match status" value="1"/>
</dbReference>
<dbReference type="InterPro" id="IPR000150">
    <property type="entry name" value="Cof"/>
</dbReference>
<accession>A0A0R1P0E2</accession>
<evidence type="ECO:0000313" key="2">
    <source>
        <dbReference type="Proteomes" id="UP000051439"/>
    </source>
</evidence>
<dbReference type="Pfam" id="PF08282">
    <property type="entry name" value="Hydrolase_3"/>
    <property type="match status" value="1"/>
</dbReference>
<dbReference type="GO" id="GO:0016791">
    <property type="term" value="F:phosphatase activity"/>
    <property type="evidence" value="ECO:0007669"/>
    <property type="project" value="TreeGrafter"/>
</dbReference>
<dbReference type="PANTHER" id="PTHR10000:SF23">
    <property type="entry name" value="5-AMINO-6-(5-PHOSPHO-D-RIBITYLAMINO)URACIL PHOSPHATASE YITU"/>
    <property type="match status" value="1"/>
</dbReference>
<dbReference type="NCBIfam" id="TIGR00099">
    <property type="entry name" value="Cof-subfamily"/>
    <property type="match status" value="1"/>
</dbReference>
<dbReference type="InterPro" id="IPR006379">
    <property type="entry name" value="HAD-SF_hydro_IIB"/>
</dbReference>
<comment type="caution">
    <text evidence="1">The sequence shown here is derived from an EMBL/GenBank/DDBJ whole genome shotgun (WGS) entry which is preliminary data.</text>
</comment>
<dbReference type="InterPro" id="IPR036412">
    <property type="entry name" value="HAD-like_sf"/>
</dbReference>
<dbReference type="Gene3D" id="3.40.50.1000">
    <property type="entry name" value="HAD superfamily/HAD-like"/>
    <property type="match status" value="1"/>
</dbReference>
<dbReference type="SUPFAM" id="SSF56784">
    <property type="entry name" value="HAD-like"/>
    <property type="match status" value="1"/>
</dbReference>
<dbReference type="PANTHER" id="PTHR10000">
    <property type="entry name" value="PHOSPHOSERINE PHOSPHATASE"/>
    <property type="match status" value="1"/>
</dbReference>
<protein>
    <submittedName>
        <fullName evidence="1">Cof-like hydrolase</fullName>
    </submittedName>
</protein>
<dbReference type="EMBL" id="AZEB01000001">
    <property type="protein sequence ID" value="KRL23394.1"/>
    <property type="molecule type" value="Genomic_DNA"/>
</dbReference>
<evidence type="ECO:0000313" key="1">
    <source>
        <dbReference type="EMBL" id="KRL23394.1"/>
    </source>
</evidence>
<sequence length="280" mass="30712">MLVKGVSTITKKLIALDLDGTTLNNDGQISARTKATLNQAIKAGCVVSLVTGRPNRISENFYDELHLNSPMINFNGNLGILPHQNWPREYQYTIDKEIVMELLGKSKQLGLSLIAVEGRDLFLANKGIKSGFGFFPSTLKTNQILSQKSLQDNPISITVEVKPELKAGLIDFVEKQFGDQVEVSPWGGPHPIVEIATKGVHKSTGLKFLADYYGILQQDIIAFGDEDNDRTMMSYAGKSVAMKNAIPSIKALANDVTTYTNEEDGVARYLQAHLDLAVSQ</sequence>
<dbReference type="InterPro" id="IPR023214">
    <property type="entry name" value="HAD_sf"/>
</dbReference>
<dbReference type="GO" id="GO:0000287">
    <property type="term" value="F:magnesium ion binding"/>
    <property type="evidence" value="ECO:0007669"/>
    <property type="project" value="TreeGrafter"/>
</dbReference>
<name>A0A0R1P0E2_9LACO</name>
<dbReference type="GO" id="GO:0005829">
    <property type="term" value="C:cytosol"/>
    <property type="evidence" value="ECO:0007669"/>
    <property type="project" value="TreeGrafter"/>
</dbReference>
<dbReference type="CDD" id="cd07516">
    <property type="entry name" value="HAD_Pase"/>
    <property type="match status" value="1"/>
</dbReference>
<dbReference type="SFLD" id="SFLDG01140">
    <property type="entry name" value="C2.B:_Phosphomannomutase_and_P"/>
    <property type="match status" value="1"/>
</dbReference>
<dbReference type="Proteomes" id="UP000051439">
    <property type="component" value="Unassembled WGS sequence"/>
</dbReference>
<keyword evidence="1" id="KW-0378">Hydrolase</keyword>
<dbReference type="SFLD" id="SFLDS00003">
    <property type="entry name" value="Haloacid_Dehalogenase"/>
    <property type="match status" value="1"/>
</dbReference>
<keyword evidence="2" id="KW-1185">Reference proteome</keyword>
<dbReference type="AlphaFoldDB" id="A0A0R1P0E2"/>
<organism evidence="1 2">
    <name type="scientific">Lentilactobacillus kisonensis DSM 19906 = JCM 15041</name>
    <dbReference type="NCBI Taxonomy" id="1423766"/>
    <lineage>
        <taxon>Bacteria</taxon>
        <taxon>Bacillati</taxon>
        <taxon>Bacillota</taxon>
        <taxon>Bacilli</taxon>
        <taxon>Lactobacillales</taxon>
        <taxon>Lactobacillaceae</taxon>
        <taxon>Lentilactobacillus</taxon>
    </lineage>
</organism>